<dbReference type="AlphaFoldDB" id="A0A8T0QM25"/>
<protein>
    <submittedName>
        <fullName evidence="2">Uncharacterized protein</fullName>
    </submittedName>
</protein>
<evidence type="ECO:0000313" key="3">
    <source>
        <dbReference type="Proteomes" id="UP000823388"/>
    </source>
</evidence>
<reference evidence="2" key="1">
    <citation type="submission" date="2020-05" db="EMBL/GenBank/DDBJ databases">
        <title>WGS assembly of Panicum virgatum.</title>
        <authorList>
            <person name="Lovell J.T."/>
            <person name="Jenkins J."/>
            <person name="Shu S."/>
            <person name="Juenger T.E."/>
            <person name="Schmutz J."/>
        </authorList>
    </citation>
    <scope>NUCLEOTIDE SEQUENCE</scope>
    <source>
        <strain evidence="2">AP13</strain>
    </source>
</reference>
<dbReference type="EMBL" id="CM029049">
    <property type="protein sequence ID" value="KAG2571574.1"/>
    <property type="molecule type" value="Genomic_DNA"/>
</dbReference>
<comment type="caution">
    <text evidence="2">The sequence shown here is derived from an EMBL/GenBank/DDBJ whole genome shotgun (WGS) entry which is preliminary data.</text>
</comment>
<accession>A0A8T0QM25</accession>
<feature type="compositionally biased region" description="Polar residues" evidence="1">
    <location>
        <begin position="93"/>
        <end position="102"/>
    </location>
</feature>
<organism evidence="2 3">
    <name type="scientific">Panicum virgatum</name>
    <name type="common">Blackwell switchgrass</name>
    <dbReference type="NCBI Taxonomy" id="38727"/>
    <lineage>
        <taxon>Eukaryota</taxon>
        <taxon>Viridiplantae</taxon>
        <taxon>Streptophyta</taxon>
        <taxon>Embryophyta</taxon>
        <taxon>Tracheophyta</taxon>
        <taxon>Spermatophyta</taxon>
        <taxon>Magnoliopsida</taxon>
        <taxon>Liliopsida</taxon>
        <taxon>Poales</taxon>
        <taxon>Poaceae</taxon>
        <taxon>PACMAD clade</taxon>
        <taxon>Panicoideae</taxon>
        <taxon>Panicodae</taxon>
        <taxon>Paniceae</taxon>
        <taxon>Panicinae</taxon>
        <taxon>Panicum</taxon>
        <taxon>Panicum sect. Hiantes</taxon>
    </lineage>
</organism>
<proteinExistence type="predicted"/>
<feature type="region of interest" description="Disordered" evidence="1">
    <location>
        <begin position="73"/>
        <end position="102"/>
    </location>
</feature>
<name>A0A8T0QM25_PANVG</name>
<dbReference type="Proteomes" id="UP000823388">
    <property type="component" value="Chromosome 7K"/>
</dbReference>
<keyword evidence="3" id="KW-1185">Reference proteome</keyword>
<evidence type="ECO:0000256" key="1">
    <source>
        <dbReference type="SAM" id="MobiDB-lite"/>
    </source>
</evidence>
<evidence type="ECO:0000313" key="2">
    <source>
        <dbReference type="EMBL" id="KAG2571574.1"/>
    </source>
</evidence>
<gene>
    <name evidence="2" type="ORF">PVAP13_7KG133355</name>
</gene>
<sequence>MFSQSALAIDVDSVKLSLLQRLDIFCCSFYHPVQQHVTSQLKQHVHPLLPGPEVANRGRAAVNRGRAAAMQIADGRWPSQSTGGGDSIDAAAATQSHTQDGR</sequence>